<dbReference type="PROSITE" id="PS50011">
    <property type="entry name" value="PROTEIN_KINASE_DOM"/>
    <property type="match status" value="1"/>
</dbReference>
<organism evidence="2 3">
    <name type="scientific">Thelephora terrestris</name>
    <dbReference type="NCBI Taxonomy" id="56493"/>
    <lineage>
        <taxon>Eukaryota</taxon>
        <taxon>Fungi</taxon>
        <taxon>Dikarya</taxon>
        <taxon>Basidiomycota</taxon>
        <taxon>Agaricomycotina</taxon>
        <taxon>Agaricomycetes</taxon>
        <taxon>Thelephorales</taxon>
        <taxon>Thelephoraceae</taxon>
        <taxon>Thelephora</taxon>
    </lineage>
</organism>
<dbReference type="Pfam" id="PF07714">
    <property type="entry name" value="PK_Tyr_Ser-Thr"/>
    <property type="match status" value="1"/>
</dbReference>
<sequence length="361" mass="40289">MCLGHTLLPRSLHFELPGDAIGDFQCKGGFADVLKYECHGHEVAVKALRVNAQALQEVTKMFYKEVITWKNLRHPNVLPLLGVVMTENKFAMISEWMTNGNINQFVRARRDANRFQLVTDVAEGLIHMHRNGMIHGDLKGENILIDQTGSARLADFGLLTITSDTTNITSSNSFLEGGTYLRMSPELLDPEKFNFKDNRPTKSSDCYALGMTVYEVLSGRLPFYHYEDCTSYFIIAKVLDGAHPQRPQGAEGTWFINAVWSILERCWATNPADRPKVKDVRRCMEKNARSWIPARQVTTGSATADSSGRGMLHEGGASSSEATLRLLPGLSLEGDANKIRYLLSLTIPQFPLATPWTRPLG</sequence>
<dbReference type="InterPro" id="IPR000719">
    <property type="entry name" value="Prot_kinase_dom"/>
</dbReference>
<dbReference type="InterPro" id="IPR001245">
    <property type="entry name" value="Ser-Thr/Tyr_kinase_cat_dom"/>
</dbReference>
<keyword evidence="3" id="KW-1185">Reference proteome</keyword>
<dbReference type="EMBL" id="WIUZ02000015">
    <property type="protein sequence ID" value="KAF9780780.1"/>
    <property type="molecule type" value="Genomic_DNA"/>
</dbReference>
<evidence type="ECO:0000313" key="3">
    <source>
        <dbReference type="Proteomes" id="UP000736335"/>
    </source>
</evidence>
<dbReference type="PANTHER" id="PTHR44329">
    <property type="entry name" value="SERINE/THREONINE-PROTEIN KINASE TNNI3K-RELATED"/>
    <property type="match status" value="1"/>
</dbReference>
<dbReference type="InterPro" id="IPR011009">
    <property type="entry name" value="Kinase-like_dom_sf"/>
</dbReference>
<feature type="domain" description="Protein kinase" evidence="1">
    <location>
        <begin position="19"/>
        <end position="292"/>
    </location>
</feature>
<gene>
    <name evidence="2" type="ORF">BJ322DRAFT_1011563</name>
</gene>
<protein>
    <submittedName>
        <fullName evidence="2">Kinase-like domain-containing protein</fullName>
    </submittedName>
</protein>
<dbReference type="InterPro" id="IPR051681">
    <property type="entry name" value="Ser/Thr_Kinases-Pseudokinases"/>
</dbReference>
<evidence type="ECO:0000259" key="1">
    <source>
        <dbReference type="PROSITE" id="PS50011"/>
    </source>
</evidence>
<reference evidence="2" key="1">
    <citation type="journal article" date="2020" name="Nat. Commun.">
        <title>Large-scale genome sequencing of mycorrhizal fungi provides insights into the early evolution of symbiotic traits.</title>
        <authorList>
            <person name="Miyauchi S."/>
            <person name="Kiss E."/>
            <person name="Kuo A."/>
            <person name="Drula E."/>
            <person name="Kohler A."/>
            <person name="Sanchez-Garcia M."/>
            <person name="Morin E."/>
            <person name="Andreopoulos B."/>
            <person name="Barry K.W."/>
            <person name="Bonito G."/>
            <person name="Buee M."/>
            <person name="Carver A."/>
            <person name="Chen C."/>
            <person name="Cichocki N."/>
            <person name="Clum A."/>
            <person name="Culley D."/>
            <person name="Crous P.W."/>
            <person name="Fauchery L."/>
            <person name="Girlanda M."/>
            <person name="Hayes R.D."/>
            <person name="Keri Z."/>
            <person name="LaButti K."/>
            <person name="Lipzen A."/>
            <person name="Lombard V."/>
            <person name="Magnuson J."/>
            <person name="Maillard F."/>
            <person name="Murat C."/>
            <person name="Nolan M."/>
            <person name="Ohm R.A."/>
            <person name="Pangilinan J."/>
            <person name="Pereira M.F."/>
            <person name="Perotto S."/>
            <person name="Peter M."/>
            <person name="Pfister S."/>
            <person name="Riley R."/>
            <person name="Sitrit Y."/>
            <person name="Stielow J.B."/>
            <person name="Szollosi G."/>
            <person name="Zifcakova L."/>
            <person name="Stursova M."/>
            <person name="Spatafora J.W."/>
            <person name="Tedersoo L."/>
            <person name="Vaario L.M."/>
            <person name="Yamada A."/>
            <person name="Yan M."/>
            <person name="Wang P."/>
            <person name="Xu J."/>
            <person name="Bruns T."/>
            <person name="Baldrian P."/>
            <person name="Vilgalys R."/>
            <person name="Dunand C."/>
            <person name="Henrissat B."/>
            <person name="Grigoriev I.V."/>
            <person name="Hibbett D."/>
            <person name="Nagy L.G."/>
            <person name="Martin F.M."/>
        </authorList>
    </citation>
    <scope>NUCLEOTIDE SEQUENCE</scope>
    <source>
        <strain evidence="2">UH-Tt-Lm1</strain>
    </source>
</reference>
<dbReference type="Gene3D" id="1.10.510.10">
    <property type="entry name" value="Transferase(Phosphotransferase) domain 1"/>
    <property type="match status" value="1"/>
</dbReference>
<keyword evidence="2" id="KW-0808">Transferase</keyword>
<keyword evidence="2" id="KW-0418">Kinase</keyword>
<dbReference type="InterPro" id="IPR008271">
    <property type="entry name" value="Ser/Thr_kinase_AS"/>
</dbReference>
<dbReference type="SUPFAM" id="SSF56112">
    <property type="entry name" value="Protein kinase-like (PK-like)"/>
    <property type="match status" value="1"/>
</dbReference>
<reference evidence="2" key="2">
    <citation type="submission" date="2020-11" db="EMBL/GenBank/DDBJ databases">
        <authorList>
            <consortium name="DOE Joint Genome Institute"/>
            <person name="Kuo A."/>
            <person name="Miyauchi S."/>
            <person name="Kiss E."/>
            <person name="Drula E."/>
            <person name="Kohler A."/>
            <person name="Sanchez-Garcia M."/>
            <person name="Andreopoulos B."/>
            <person name="Barry K.W."/>
            <person name="Bonito G."/>
            <person name="Buee M."/>
            <person name="Carver A."/>
            <person name="Chen C."/>
            <person name="Cichocki N."/>
            <person name="Clum A."/>
            <person name="Culley D."/>
            <person name="Crous P.W."/>
            <person name="Fauchery L."/>
            <person name="Girlanda M."/>
            <person name="Hayes R."/>
            <person name="Keri Z."/>
            <person name="Labutti K."/>
            <person name="Lipzen A."/>
            <person name="Lombard V."/>
            <person name="Magnuson J."/>
            <person name="Maillard F."/>
            <person name="Morin E."/>
            <person name="Murat C."/>
            <person name="Nolan M."/>
            <person name="Ohm R."/>
            <person name="Pangilinan J."/>
            <person name="Pereira M."/>
            <person name="Perotto S."/>
            <person name="Peter M."/>
            <person name="Riley R."/>
            <person name="Sitrit Y."/>
            <person name="Stielow B."/>
            <person name="Szollosi G."/>
            <person name="Zifcakova L."/>
            <person name="Stursova M."/>
            <person name="Spatafora J.W."/>
            <person name="Tedersoo L."/>
            <person name="Vaario L.-M."/>
            <person name="Yamada A."/>
            <person name="Yan M."/>
            <person name="Wang P."/>
            <person name="Xu J."/>
            <person name="Bruns T."/>
            <person name="Baldrian P."/>
            <person name="Vilgalys R."/>
            <person name="Henrissat B."/>
            <person name="Grigoriev I.V."/>
            <person name="Hibbett D."/>
            <person name="Nagy L.G."/>
            <person name="Martin F.M."/>
        </authorList>
    </citation>
    <scope>NUCLEOTIDE SEQUENCE</scope>
    <source>
        <strain evidence="2">UH-Tt-Lm1</strain>
    </source>
</reference>
<dbReference type="OrthoDB" id="10252171at2759"/>
<dbReference type="GO" id="GO:0004674">
    <property type="term" value="F:protein serine/threonine kinase activity"/>
    <property type="evidence" value="ECO:0007669"/>
    <property type="project" value="TreeGrafter"/>
</dbReference>
<evidence type="ECO:0000313" key="2">
    <source>
        <dbReference type="EMBL" id="KAF9780780.1"/>
    </source>
</evidence>
<proteinExistence type="predicted"/>
<dbReference type="AlphaFoldDB" id="A0A9P6H6V2"/>
<dbReference type="PROSITE" id="PS00108">
    <property type="entry name" value="PROTEIN_KINASE_ST"/>
    <property type="match status" value="1"/>
</dbReference>
<comment type="caution">
    <text evidence="2">The sequence shown here is derived from an EMBL/GenBank/DDBJ whole genome shotgun (WGS) entry which is preliminary data.</text>
</comment>
<dbReference type="SMART" id="SM00220">
    <property type="entry name" value="S_TKc"/>
    <property type="match status" value="1"/>
</dbReference>
<accession>A0A9P6H6V2</accession>
<name>A0A9P6H6V2_9AGAM</name>
<dbReference type="GO" id="GO:0005524">
    <property type="term" value="F:ATP binding"/>
    <property type="evidence" value="ECO:0007669"/>
    <property type="project" value="InterPro"/>
</dbReference>
<dbReference type="Proteomes" id="UP000736335">
    <property type="component" value="Unassembled WGS sequence"/>
</dbReference>